<dbReference type="Proteomes" id="UP001204486">
    <property type="component" value="Unassembled WGS sequence"/>
</dbReference>
<sequence length="70" mass="7931">MVQGKKQLNSKPKFAEVVIGDNEAKEMRESAKVRNRRNPYLKLSYPNGVTLILPADISIEQLRAYISITV</sequence>
<dbReference type="OrthoDB" id="9981286at2"/>
<dbReference type="Proteomes" id="UP000286211">
    <property type="component" value="Unassembled WGS sequence"/>
</dbReference>
<evidence type="ECO:0000313" key="9">
    <source>
        <dbReference type="Proteomes" id="UP000286501"/>
    </source>
</evidence>
<accession>A0A3E5DYA0</accession>
<organism evidence="5 9">
    <name type="scientific">Segatella copri</name>
    <dbReference type="NCBI Taxonomy" id="165179"/>
    <lineage>
        <taxon>Bacteria</taxon>
        <taxon>Pseudomonadati</taxon>
        <taxon>Bacteroidota</taxon>
        <taxon>Bacteroidia</taxon>
        <taxon>Bacteroidales</taxon>
        <taxon>Prevotellaceae</taxon>
        <taxon>Segatella</taxon>
    </lineage>
</organism>
<evidence type="ECO:0000313" key="4">
    <source>
        <dbReference type="EMBL" id="RGS14818.1"/>
    </source>
</evidence>
<evidence type="ECO:0000313" key="11">
    <source>
        <dbReference type="Proteomes" id="UP000477980"/>
    </source>
</evidence>
<evidence type="ECO:0000313" key="5">
    <source>
        <dbReference type="EMBL" id="RHG63790.1"/>
    </source>
</evidence>
<evidence type="ECO:0000313" key="3">
    <source>
        <dbReference type="EMBL" id="MQP14377.1"/>
    </source>
</evidence>
<dbReference type="AlphaFoldDB" id="A0A3E5DYA0"/>
<protein>
    <submittedName>
        <fullName evidence="5">Uncharacterized protein</fullName>
    </submittedName>
</protein>
<dbReference type="Proteomes" id="UP000477980">
    <property type="component" value="Unassembled WGS sequence"/>
</dbReference>
<dbReference type="EMBL" id="VZBP01000008">
    <property type="protein sequence ID" value="MQO08264.1"/>
    <property type="molecule type" value="Genomic_DNA"/>
</dbReference>
<dbReference type="EMBL" id="QRIN01000059">
    <property type="protein sequence ID" value="RHG63790.1"/>
    <property type="molecule type" value="Genomic_DNA"/>
</dbReference>
<dbReference type="RefSeq" id="WP_117587426.1">
    <property type="nucleotide sequence ID" value="NZ_CP152352.1"/>
</dbReference>
<comment type="caution">
    <text evidence="5">The sequence shown here is derived from an EMBL/GenBank/DDBJ whole genome shotgun (WGS) entry which is preliminary data.</text>
</comment>
<gene>
    <name evidence="6" type="ORF">DW079_14335</name>
    <name evidence="5" type="ORF">DW250_12235</name>
    <name evidence="4" type="ORF">DWY11_09765</name>
    <name evidence="3" type="ORF">F7D25_08130</name>
    <name evidence="2" type="ORF">F7D57_00715</name>
    <name evidence="1" type="ORF">NNC55_15040</name>
</gene>
<reference evidence="2" key="4">
    <citation type="submission" date="2022-12" db="EMBL/GenBank/DDBJ databases">
        <title>Distinct polysaccharide growth profiles of human intestinal Prevotella copri isolates.</title>
        <authorList>
            <person name="Fehlner-Peach H."/>
            <person name="Magnabosco C."/>
            <person name="Raghavan V."/>
            <person name="Scher J.U."/>
            <person name="Tett A."/>
            <person name="Cox L.M."/>
            <person name="Gottsegen C."/>
            <person name="Watters A."/>
            <person name="Wiltshire- Gordon J.D."/>
            <person name="Segata N."/>
            <person name="Bonneau R."/>
            <person name="Littman D.R."/>
        </authorList>
    </citation>
    <scope>NUCLEOTIDE SEQUENCE</scope>
    <source>
        <strain evidence="2">IA624</strain>
        <strain evidence="3">IAA917</strain>
        <strain evidence="11">iAA917</strain>
    </source>
</reference>
<evidence type="ECO:0000313" key="7">
    <source>
        <dbReference type="Proteomes" id="UP000283872"/>
    </source>
</evidence>
<dbReference type="Proteomes" id="UP000405805">
    <property type="component" value="Unassembled WGS sequence"/>
</dbReference>
<evidence type="ECO:0000313" key="6">
    <source>
        <dbReference type="EMBL" id="RHK06760.1"/>
    </source>
</evidence>
<reference evidence="10" key="2">
    <citation type="submission" date="2019-09" db="EMBL/GenBank/DDBJ databases">
        <title>Distinct polysaccharide growth profiles of human intestinal Prevotella copri isolates.</title>
        <authorList>
            <person name="Fehlner-Peach H."/>
            <person name="Magnabosco C."/>
            <person name="Raghavan V."/>
            <person name="Scher J.U."/>
            <person name="Tett A."/>
            <person name="Cox L.M."/>
            <person name="Gottsegen C."/>
            <person name="Watters A."/>
            <person name="Wiltshire- Gordon J.D."/>
            <person name="Segata N."/>
            <person name="Bonneau R."/>
            <person name="Littman D.R."/>
        </authorList>
    </citation>
    <scope>NUCLEOTIDE SEQUENCE [LARGE SCALE GENOMIC DNA]</scope>
    <source>
        <strain evidence="10">iA624</strain>
    </source>
</reference>
<proteinExistence type="predicted"/>
<evidence type="ECO:0000313" key="10">
    <source>
        <dbReference type="Proteomes" id="UP000405805"/>
    </source>
</evidence>
<dbReference type="Proteomes" id="UP000286501">
    <property type="component" value="Unassembled WGS sequence"/>
</dbReference>
<dbReference type="EMBL" id="QRVA01000023">
    <property type="protein sequence ID" value="RGS14818.1"/>
    <property type="molecule type" value="Genomic_DNA"/>
</dbReference>
<dbReference type="Proteomes" id="UP000283872">
    <property type="component" value="Unassembled WGS sequence"/>
</dbReference>
<reference evidence="7 8" key="1">
    <citation type="submission" date="2018-08" db="EMBL/GenBank/DDBJ databases">
        <title>A genome reference for cultivated species of the human gut microbiota.</title>
        <authorList>
            <person name="Zou Y."/>
            <person name="Xue W."/>
            <person name="Luo G."/>
        </authorList>
    </citation>
    <scope>NUCLEOTIDE SEQUENCE [LARGE SCALE GENOMIC DNA]</scope>
    <source>
        <strain evidence="4 7">AF24-12</strain>
        <strain evidence="6 8">AF46-2NS</strain>
        <strain evidence="5 9">AM22-1</strain>
    </source>
</reference>
<dbReference type="EMBL" id="VZAH01000079">
    <property type="protein sequence ID" value="MQP14377.1"/>
    <property type="molecule type" value="Genomic_DNA"/>
</dbReference>
<name>A0A3E5DYA0_9BACT</name>
<evidence type="ECO:0000313" key="8">
    <source>
        <dbReference type="Proteomes" id="UP000286211"/>
    </source>
</evidence>
<dbReference type="EMBL" id="JANDWN010000079">
    <property type="protein sequence ID" value="MCP9601239.1"/>
    <property type="molecule type" value="Genomic_DNA"/>
</dbReference>
<reference evidence="1" key="3">
    <citation type="submission" date="2022-07" db="EMBL/GenBank/DDBJ databases">
        <title>Prevotella copri.</title>
        <authorList>
            <person name="Yang C."/>
        </authorList>
    </citation>
    <scope>NUCLEOTIDE SEQUENCE</scope>
    <source>
        <strain evidence="1">HF1476</strain>
    </source>
</reference>
<evidence type="ECO:0000313" key="2">
    <source>
        <dbReference type="EMBL" id="MQO08264.1"/>
    </source>
</evidence>
<dbReference type="EMBL" id="QRNB01000140">
    <property type="protein sequence ID" value="RHK06760.1"/>
    <property type="molecule type" value="Genomic_DNA"/>
</dbReference>
<evidence type="ECO:0000313" key="1">
    <source>
        <dbReference type="EMBL" id="MCP9601239.1"/>
    </source>
</evidence>